<evidence type="ECO:0000259" key="8">
    <source>
        <dbReference type="SMART" id="SM00562"/>
    </source>
</evidence>
<dbReference type="InterPro" id="IPR034907">
    <property type="entry name" value="NDK-like_dom"/>
</dbReference>
<dbReference type="GO" id="GO:0006183">
    <property type="term" value="P:GTP biosynthetic process"/>
    <property type="evidence" value="ECO:0007669"/>
    <property type="project" value="InterPro"/>
</dbReference>
<dbReference type="Proteomes" id="UP000183192">
    <property type="component" value="Unassembled WGS sequence"/>
</dbReference>
<accession>A0A1J4T8T0</accession>
<dbReference type="PROSITE" id="PS51374">
    <property type="entry name" value="NDPK_LIKE"/>
    <property type="match status" value="1"/>
</dbReference>
<evidence type="ECO:0000256" key="3">
    <source>
        <dbReference type="ARBA" id="ARBA00012966"/>
    </source>
</evidence>
<evidence type="ECO:0000256" key="1">
    <source>
        <dbReference type="ARBA" id="ARBA00001946"/>
    </source>
</evidence>
<evidence type="ECO:0000256" key="4">
    <source>
        <dbReference type="ARBA" id="ARBA00022679"/>
    </source>
</evidence>
<dbReference type="InterPro" id="IPR036850">
    <property type="entry name" value="NDK-like_dom_sf"/>
</dbReference>
<evidence type="ECO:0000256" key="7">
    <source>
        <dbReference type="RuleBase" id="RU004011"/>
    </source>
</evidence>
<name>A0A1J4T8T0_9BACT</name>
<evidence type="ECO:0000256" key="6">
    <source>
        <dbReference type="PROSITE-ProRule" id="PRU00706"/>
    </source>
</evidence>
<dbReference type="GO" id="GO:0006228">
    <property type="term" value="P:UTP biosynthetic process"/>
    <property type="evidence" value="ECO:0007669"/>
    <property type="project" value="InterPro"/>
</dbReference>
<dbReference type="SMART" id="SM00562">
    <property type="entry name" value="NDK"/>
    <property type="match status" value="1"/>
</dbReference>
<evidence type="ECO:0000313" key="9">
    <source>
        <dbReference type="EMBL" id="OIO07299.1"/>
    </source>
</evidence>
<reference evidence="9 10" key="1">
    <citation type="journal article" date="2016" name="Environ. Microbiol.">
        <title>Genomic resolution of a cold subsurface aquifer community provides metabolic insights for novel microbes adapted to high CO concentrations.</title>
        <authorList>
            <person name="Probst A.J."/>
            <person name="Castelle C.J."/>
            <person name="Singh A."/>
            <person name="Brown C.T."/>
            <person name="Anantharaman K."/>
            <person name="Sharon I."/>
            <person name="Hug L.A."/>
            <person name="Burstein D."/>
            <person name="Emerson J.B."/>
            <person name="Thomas B.C."/>
            <person name="Banfield J.F."/>
        </authorList>
    </citation>
    <scope>NUCLEOTIDE SEQUENCE [LARGE SCALE GENOMIC DNA]</scope>
    <source>
        <strain evidence="9">CG1_02_37_44</strain>
    </source>
</reference>
<sequence>MQHPREEKTFIMIKPDGVRRGLIGEILKRIERADLKIVALSMFQPTRQQIDDHYPKDKKWIERLGDKTKNTYTKYGYDLMGEMGTENSLKIGEEVRKWLIDYMVSSPLVKVVIQGSHAVDLARKMVGVTMPALAEMGTIRGDFSADSAVAANRDKRAVHNIIHASETKEEAEYEIKHWFGADDICSYRRAEDSLRE</sequence>
<keyword evidence="5 9" id="KW-0418">Kinase</keyword>
<comment type="caution">
    <text evidence="9">The sequence shown here is derived from an EMBL/GenBank/DDBJ whole genome shotgun (WGS) entry which is preliminary data.</text>
</comment>
<evidence type="ECO:0000256" key="2">
    <source>
        <dbReference type="ARBA" id="ARBA00008142"/>
    </source>
</evidence>
<dbReference type="Gene3D" id="3.30.70.141">
    <property type="entry name" value="Nucleoside diphosphate kinase-like domain"/>
    <property type="match status" value="1"/>
</dbReference>
<feature type="domain" description="Nucleoside diphosphate kinase-like" evidence="8">
    <location>
        <begin position="6"/>
        <end position="186"/>
    </location>
</feature>
<dbReference type="GO" id="GO:0004550">
    <property type="term" value="F:nucleoside diphosphate kinase activity"/>
    <property type="evidence" value="ECO:0007669"/>
    <property type="project" value="UniProtKB-EC"/>
</dbReference>
<comment type="similarity">
    <text evidence="2 6 7">Belongs to the NDK family.</text>
</comment>
<evidence type="ECO:0000256" key="5">
    <source>
        <dbReference type="ARBA" id="ARBA00022777"/>
    </source>
</evidence>
<dbReference type="SUPFAM" id="SSF54919">
    <property type="entry name" value="Nucleoside diphosphate kinase, NDK"/>
    <property type="match status" value="1"/>
</dbReference>
<dbReference type="STRING" id="1805146.AUJ27_02695"/>
<dbReference type="GO" id="GO:0006241">
    <property type="term" value="P:CTP biosynthetic process"/>
    <property type="evidence" value="ECO:0007669"/>
    <property type="project" value="InterPro"/>
</dbReference>
<dbReference type="AlphaFoldDB" id="A0A1J4T8T0"/>
<dbReference type="EMBL" id="MNUU01000051">
    <property type="protein sequence ID" value="OIO07299.1"/>
    <property type="molecule type" value="Genomic_DNA"/>
</dbReference>
<protein>
    <recommendedName>
        <fullName evidence="3">nucleoside-diphosphate kinase</fullName>
        <ecNumber evidence="3">2.7.4.6</ecNumber>
    </recommendedName>
</protein>
<proteinExistence type="inferred from homology"/>
<dbReference type="PRINTS" id="PR01243">
    <property type="entry name" value="NUCDPKINASE"/>
</dbReference>
<dbReference type="EC" id="2.7.4.6" evidence="3"/>
<keyword evidence="4" id="KW-0808">Transferase</keyword>
<dbReference type="PANTHER" id="PTHR11349">
    <property type="entry name" value="NUCLEOSIDE DIPHOSPHATE KINASE"/>
    <property type="match status" value="1"/>
</dbReference>
<organism evidence="9 10">
    <name type="scientific">Candidatus Falkowbacteria bacterium CG1_02_37_44</name>
    <dbReference type="NCBI Taxonomy" id="1805146"/>
    <lineage>
        <taxon>Bacteria</taxon>
        <taxon>Candidatus Falkowiibacteriota</taxon>
    </lineage>
</organism>
<dbReference type="InterPro" id="IPR001564">
    <property type="entry name" value="Nucleoside_diP_kinase"/>
</dbReference>
<dbReference type="Pfam" id="PF00334">
    <property type="entry name" value="NDK"/>
    <property type="match status" value="2"/>
</dbReference>
<comment type="caution">
    <text evidence="6">Lacks conserved residue(s) required for the propagation of feature annotation.</text>
</comment>
<gene>
    <name evidence="9" type="ORF">AUJ27_02695</name>
</gene>
<comment type="cofactor">
    <cofactor evidence="1">
        <name>Mg(2+)</name>
        <dbReference type="ChEBI" id="CHEBI:18420"/>
    </cofactor>
</comment>
<evidence type="ECO:0000313" key="10">
    <source>
        <dbReference type="Proteomes" id="UP000183192"/>
    </source>
</evidence>